<dbReference type="InterPro" id="IPR036291">
    <property type="entry name" value="NAD(P)-bd_dom_sf"/>
</dbReference>
<evidence type="ECO:0000313" key="3">
    <source>
        <dbReference type="EMBL" id="MBE9189619.1"/>
    </source>
</evidence>
<comment type="caution">
    <text evidence="3">The sequence shown here is derived from an EMBL/GenBank/DDBJ whole genome shotgun (WGS) entry which is preliminary data.</text>
</comment>
<feature type="domain" description="Enoyl reductase (ER)" evidence="2">
    <location>
        <begin position="10"/>
        <end position="306"/>
    </location>
</feature>
<dbReference type="InterPro" id="IPR050700">
    <property type="entry name" value="YIM1/Zinc_Alcohol_DH_Fams"/>
</dbReference>
<dbReference type="CDD" id="cd05289">
    <property type="entry name" value="MDR_like_2"/>
    <property type="match status" value="1"/>
</dbReference>
<protein>
    <submittedName>
        <fullName evidence="3">NADP-dependent oxidoreductase</fullName>
    </submittedName>
</protein>
<keyword evidence="4" id="KW-1185">Reference proteome</keyword>
<dbReference type="Gene3D" id="3.90.180.10">
    <property type="entry name" value="Medium-chain alcohol dehydrogenases, catalytic domain"/>
    <property type="match status" value="1"/>
</dbReference>
<dbReference type="EMBL" id="JADEWN010000007">
    <property type="protein sequence ID" value="MBE9189619.1"/>
    <property type="molecule type" value="Genomic_DNA"/>
</dbReference>
<organism evidence="3 4">
    <name type="scientific">Gloeocapsopsis crepidinum LEGE 06123</name>
    <dbReference type="NCBI Taxonomy" id="588587"/>
    <lineage>
        <taxon>Bacteria</taxon>
        <taxon>Bacillati</taxon>
        <taxon>Cyanobacteriota</taxon>
        <taxon>Cyanophyceae</taxon>
        <taxon>Oscillatoriophycideae</taxon>
        <taxon>Chroococcales</taxon>
        <taxon>Chroococcaceae</taxon>
        <taxon>Gloeocapsopsis</taxon>
    </lineage>
</organism>
<dbReference type="InterPro" id="IPR002364">
    <property type="entry name" value="Quin_OxRdtase/zeta-crystal_CS"/>
</dbReference>
<dbReference type="SUPFAM" id="SSF50129">
    <property type="entry name" value="GroES-like"/>
    <property type="match status" value="1"/>
</dbReference>
<proteinExistence type="predicted"/>
<dbReference type="Pfam" id="PF08240">
    <property type="entry name" value="ADH_N"/>
    <property type="match status" value="1"/>
</dbReference>
<dbReference type="InterPro" id="IPR011032">
    <property type="entry name" value="GroES-like_sf"/>
</dbReference>
<dbReference type="PANTHER" id="PTHR11695:SF294">
    <property type="entry name" value="RETICULON-4-INTERACTING PROTEIN 1, MITOCHONDRIAL"/>
    <property type="match status" value="1"/>
</dbReference>
<evidence type="ECO:0000313" key="4">
    <source>
        <dbReference type="Proteomes" id="UP000651156"/>
    </source>
</evidence>
<gene>
    <name evidence="3" type="ORF">IQ230_04405</name>
</gene>
<dbReference type="InterPro" id="IPR020843">
    <property type="entry name" value="ER"/>
</dbReference>
<dbReference type="SMART" id="SM00829">
    <property type="entry name" value="PKS_ER"/>
    <property type="match status" value="1"/>
</dbReference>
<accession>A0ABR9UMU8</accession>
<dbReference type="Pfam" id="PF13602">
    <property type="entry name" value="ADH_zinc_N_2"/>
    <property type="match status" value="1"/>
</dbReference>
<sequence length="310" mass="33380">MKAVRIHSYGGSEVLKYEDTPRPDITDDEILVQVHAVGVNPVDWKIREGYMQQGLNHKMPLILGWDVSGVVAKVGSNVNNFQTEDDVYAYTSLRRNGAYAEYIAIPAHEVAHQPKSLDYIAAASVPVAALTAYQALFDAAKLSAGQTVLIHAAAGGVGSFAVQLAKNKGARVIGTASARNHSFLKELGVDEAIDYNQVHFEDVVYDVDVVFDTIGDEVQEHSWKVLKSGGILVSIVSPPSQSTATQHKVRAAFVAVQPNKAQLAEIAALVDAGILKPIVDTVLPLSETRQAHELSQSGHMRGKIVLQVIG</sequence>
<evidence type="ECO:0000256" key="1">
    <source>
        <dbReference type="ARBA" id="ARBA00023002"/>
    </source>
</evidence>
<reference evidence="3 4" key="1">
    <citation type="submission" date="2020-10" db="EMBL/GenBank/DDBJ databases">
        <authorList>
            <person name="Castelo-Branco R."/>
            <person name="Eusebio N."/>
            <person name="Adriana R."/>
            <person name="Vieira A."/>
            <person name="Brugerolle De Fraissinette N."/>
            <person name="Rezende De Castro R."/>
            <person name="Schneider M.P."/>
            <person name="Vasconcelos V."/>
            <person name="Leao P.N."/>
        </authorList>
    </citation>
    <scope>NUCLEOTIDE SEQUENCE [LARGE SCALE GENOMIC DNA]</scope>
    <source>
        <strain evidence="3 4">LEGE 06123</strain>
    </source>
</reference>
<dbReference type="SUPFAM" id="SSF51735">
    <property type="entry name" value="NAD(P)-binding Rossmann-fold domains"/>
    <property type="match status" value="1"/>
</dbReference>
<dbReference type="Gene3D" id="3.40.50.720">
    <property type="entry name" value="NAD(P)-binding Rossmann-like Domain"/>
    <property type="match status" value="1"/>
</dbReference>
<dbReference type="PANTHER" id="PTHR11695">
    <property type="entry name" value="ALCOHOL DEHYDROGENASE RELATED"/>
    <property type="match status" value="1"/>
</dbReference>
<dbReference type="Proteomes" id="UP000651156">
    <property type="component" value="Unassembled WGS sequence"/>
</dbReference>
<keyword evidence="1" id="KW-0560">Oxidoreductase</keyword>
<evidence type="ECO:0000259" key="2">
    <source>
        <dbReference type="SMART" id="SM00829"/>
    </source>
</evidence>
<dbReference type="PROSITE" id="PS01162">
    <property type="entry name" value="QOR_ZETA_CRYSTAL"/>
    <property type="match status" value="1"/>
</dbReference>
<name>A0ABR9UMU8_9CHRO</name>
<dbReference type="InterPro" id="IPR013154">
    <property type="entry name" value="ADH-like_N"/>
</dbReference>